<dbReference type="RefSeq" id="WP_079285410.1">
    <property type="nucleotide sequence ID" value="NZ_CP012915.1"/>
</dbReference>
<dbReference type="GeneID" id="56451179"/>
<dbReference type="EMBL" id="CP032340">
    <property type="protein sequence ID" value="QCO10992.1"/>
    <property type="molecule type" value="Genomic_DNA"/>
</dbReference>
<reference evidence="2 3" key="1">
    <citation type="submission" date="2018-09" db="EMBL/GenBank/DDBJ databases">
        <title>Whole genome based analysis of evolution and adaptive divergence in Indian and Brazilian strains of Azospirillum brasilense.</title>
        <authorList>
            <person name="Singh C."/>
            <person name="Tripathi A.K."/>
        </authorList>
    </citation>
    <scope>NUCLEOTIDE SEQUENCE [LARGE SCALE GENOMIC DNA]</scope>
    <source>
        <strain evidence="2 3">MTCC4038</strain>
        <plasmid evidence="2 3">p1</plasmid>
    </source>
</reference>
<name>A0A4D8R0K0_AZOBR</name>
<dbReference type="Proteomes" id="UP000298774">
    <property type="component" value="Plasmid p1"/>
</dbReference>
<organism evidence="2 3">
    <name type="scientific">Azospirillum brasilense</name>
    <dbReference type="NCBI Taxonomy" id="192"/>
    <lineage>
        <taxon>Bacteria</taxon>
        <taxon>Pseudomonadati</taxon>
        <taxon>Pseudomonadota</taxon>
        <taxon>Alphaproteobacteria</taxon>
        <taxon>Rhodospirillales</taxon>
        <taxon>Azospirillaceae</taxon>
        <taxon>Azospirillum</taxon>
    </lineage>
</organism>
<evidence type="ECO:0000313" key="3">
    <source>
        <dbReference type="Proteomes" id="UP000298774"/>
    </source>
</evidence>
<proteinExistence type="predicted"/>
<evidence type="ECO:0000313" key="4">
    <source>
        <dbReference type="Proteomes" id="UP001277471"/>
    </source>
</evidence>
<geneLocation type="plasmid" evidence="2 3">
    <name>p1</name>
</geneLocation>
<reference evidence="1 4" key="2">
    <citation type="submission" date="2023-11" db="EMBL/GenBank/DDBJ databases">
        <title>MicrobeMod: A computational toolkit for identifying prokaryotic methylation and restriction-modification with nanopore sequencing.</title>
        <authorList>
            <person name="Crits-Christoph A."/>
            <person name="Kang S.C."/>
            <person name="Lee H."/>
            <person name="Ostrov N."/>
        </authorList>
    </citation>
    <scope>NUCLEOTIDE SEQUENCE [LARGE SCALE GENOMIC DNA]</scope>
    <source>
        <strain evidence="1 4">ATCC 29145</strain>
    </source>
</reference>
<keyword evidence="4" id="KW-1185">Reference proteome</keyword>
<keyword evidence="2" id="KW-0614">Plasmid</keyword>
<gene>
    <name evidence="2" type="ORF">D3868_18325</name>
    <name evidence="1" type="ORF">SIM66_13985</name>
</gene>
<dbReference type="AlphaFoldDB" id="A0A4D8R0K0"/>
<sequence length="60" mass="6768">MSAFIATAFTQNNADAAKTQWRQVAEQVRLKLLLQNLQTLQKFRTERVAEGMGFEPTIGV</sequence>
<evidence type="ECO:0000313" key="2">
    <source>
        <dbReference type="EMBL" id="QCO10992.1"/>
    </source>
</evidence>
<protein>
    <submittedName>
        <fullName evidence="2">Uncharacterized protein</fullName>
    </submittedName>
</protein>
<dbReference type="Proteomes" id="UP001277471">
    <property type="component" value="Unassembled WGS sequence"/>
</dbReference>
<accession>A0A4D8R0K0</accession>
<evidence type="ECO:0000313" key="1">
    <source>
        <dbReference type="EMBL" id="MDX5952298.1"/>
    </source>
</evidence>
<dbReference type="EMBL" id="JAWXYC010000003">
    <property type="protein sequence ID" value="MDX5952298.1"/>
    <property type="molecule type" value="Genomic_DNA"/>
</dbReference>